<evidence type="ECO:0000256" key="5">
    <source>
        <dbReference type="ARBA" id="ARBA00001954"/>
    </source>
</evidence>
<evidence type="ECO:0000256" key="8">
    <source>
        <dbReference type="ARBA" id="ARBA00022723"/>
    </source>
</evidence>
<evidence type="ECO:0000313" key="15">
    <source>
        <dbReference type="EMBL" id="MBN2067250.1"/>
    </source>
</evidence>
<dbReference type="PROSITE" id="PS01085">
    <property type="entry name" value="RIBUL_P_3_EPIMER_1"/>
    <property type="match status" value="1"/>
</dbReference>
<organism evidence="15 16">
    <name type="scientific">Candidatus Iainarchaeum sp</name>
    <dbReference type="NCBI Taxonomy" id="3101447"/>
    <lineage>
        <taxon>Archaea</taxon>
        <taxon>Candidatus Iainarchaeota</taxon>
        <taxon>Candidatus Iainarchaeia</taxon>
        <taxon>Candidatus Iainarchaeales</taxon>
        <taxon>Candidatus Iainarchaeaceae</taxon>
        <taxon>Candidatus Iainarchaeum</taxon>
    </lineage>
</organism>
<evidence type="ECO:0000256" key="1">
    <source>
        <dbReference type="ARBA" id="ARBA00001782"/>
    </source>
</evidence>
<keyword evidence="13" id="KW-0464">Manganese</keyword>
<dbReference type="PIRSF" id="PIRSF001461">
    <property type="entry name" value="RPE"/>
    <property type="match status" value="1"/>
</dbReference>
<feature type="binding site" evidence="10 14">
    <location>
        <position position="64"/>
    </location>
    <ligand>
        <name>substrate</name>
    </ligand>
</feature>
<feature type="binding site" evidence="14">
    <location>
        <position position="175"/>
    </location>
    <ligand>
        <name>substrate</name>
    </ligand>
</feature>
<comment type="cofactor">
    <cofactor evidence="3">
        <name>Co(2+)</name>
        <dbReference type="ChEBI" id="CHEBI:48828"/>
    </cofactor>
</comment>
<dbReference type="GO" id="GO:0006098">
    <property type="term" value="P:pentose-phosphate shunt"/>
    <property type="evidence" value="ECO:0007669"/>
    <property type="project" value="UniProtKB-UniRule"/>
</dbReference>
<evidence type="ECO:0000313" key="16">
    <source>
        <dbReference type="Proteomes" id="UP000809243"/>
    </source>
</evidence>
<evidence type="ECO:0000256" key="11">
    <source>
        <dbReference type="PIRNR" id="PIRNR001461"/>
    </source>
</evidence>
<dbReference type="GO" id="GO:0019323">
    <property type="term" value="P:pentose catabolic process"/>
    <property type="evidence" value="ECO:0007669"/>
    <property type="project" value="UniProtKB-UniRule"/>
</dbReference>
<protein>
    <recommendedName>
        <fullName evidence="7 10">Ribulose-phosphate 3-epimerase</fullName>
        <ecNumber evidence="7 10">5.1.3.1</ecNumber>
    </recommendedName>
</protein>
<comment type="caution">
    <text evidence="10">Lacks conserved residue(s) required for the propagation of feature annotation.</text>
</comment>
<dbReference type="GO" id="GO:0004750">
    <property type="term" value="F:D-ribulose-phosphate 3-epimerase activity"/>
    <property type="evidence" value="ECO:0007669"/>
    <property type="project" value="UniProtKB-UniRule"/>
</dbReference>
<evidence type="ECO:0000256" key="10">
    <source>
        <dbReference type="HAMAP-Rule" id="MF_02227"/>
    </source>
</evidence>
<comment type="caution">
    <text evidence="15">The sequence shown here is derived from an EMBL/GenBank/DDBJ whole genome shotgun (WGS) entry which is preliminary data.</text>
</comment>
<evidence type="ECO:0000256" key="3">
    <source>
        <dbReference type="ARBA" id="ARBA00001941"/>
    </source>
</evidence>
<evidence type="ECO:0000256" key="6">
    <source>
        <dbReference type="ARBA" id="ARBA00009541"/>
    </source>
</evidence>
<dbReference type="SUPFAM" id="SSF51366">
    <property type="entry name" value="Ribulose-phoshate binding barrel"/>
    <property type="match status" value="1"/>
</dbReference>
<feature type="binding site" evidence="10 14">
    <location>
        <begin position="140"/>
        <end position="143"/>
    </location>
    <ligand>
        <name>substrate</name>
    </ligand>
</feature>
<comment type="cofactor">
    <cofactor evidence="2">
        <name>Mn(2+)</name>
        <dbReference type="ChEBI" id="CHEBI:29035"/>
    </cofactor>
</comment>
<dbReference type="GO" id="GO:0046872">
    <property type="term" value="F:metal ion binding"/>
    <property type="evidence" value="ECO:0007669"/>
    <property type="project" value="UniProtKB-UniRule"/>
</dbReference>
<dbReference type="AlphaFoldDB" id="A0A939CA09"/>
<evidence type="ECO:0000256" key="4">
    <source>
        <dbReference type="ARBA" id="ARBA00001947"/>
    </source>
</evidence>
<dbReference type="Proteomes" id="UP000809243">
    <property type="component" value="Unassembled WGS sequence"/>
</dbReference>
<feature type="binding site" evidence="10 13">
    <location>
        <position position="173"/>
    </location>
    <ligand>
        <name>a divalent metal cation</name>
        <dbReference type="ChEBI" id="CHEBI:60240"/>
    </ligand>
</feature>
<keyword evidence="10 11" id="KW-0119">Carbohydrate metabolism</keyword>
<keyword evidence="8 10" id="KW-0479">Metal-binding</keyword>
<accession>A0A939CA09</accession>
<dbReference type="CDD" id="cd00429">
    <property type="entry name" value="RPE"/>
    <property type="match status" value="1"/>
</dbReference>
<comment type="catalytic activity">
    <reaction evidence="1 10 11">
        <text>D-ribulose 5-phosphate = D-xylulose 5-phosphate</text>
        <dbReference type="Rhea" id="RHEA:13677"/>
        <dbReference type="ChEBI" id="CHEBI:57737"/>
        <dbReference type="ChEBI" id="CHEBI:58121"/>
        <dbReference type="EC" id="5.1.3.1"/>
    </reaction>
</comment>
<comment type="pathway">
    <text evidence="10">Carbohydrate degradation.</text>
</comment>
<dbReference type="InterPro" id="IPR011060">
    <property type="entry name" value="RibuloseP-bd_barrel"/>
</dbReference>
<proteinExistence type="inferred from homology"/>
<dbReference type="Pfam" id="PF00834">
    <property type="entry name" value="Ribul_P_3_epim"/>
    <property type="match status" value="1"/>
</dbReference>
<feature type="binding site" evidence="10 13">
    <location>
        <position position="31"/>
    </location>
    <ligand>
        <name>a divalent metal cation</name>
        <dbReference type="ChEBI" id="CHEBI:60240"/>
    </ligand>
</feature>
<evidence type="ECO:0000256" key="9">
    <source>
        <dbReference type="ARBA" id="ARBA00023235"/>
    </source>
</evidence>
<comment type="cofactor">
    <cofactor evidence="10 13">
        <name>a divalent metal cation</name>
        <dbReference type="ChEBI" id="CHEBI:60240"/>
    </cofactor>
    <text evidence="10 13">Binds 1 divalent metal cation per subunit.</text>
</comment>
<feature type="binding site" evidence="10 13">
    <location>
        <position position="64"/>
    </location>
    <ligand>
        <name>a divalent metal cation</name>
        <dbReference type="ChEBI" id="CHEBI:60240"/>
    </ligand>
</feature>
<sequence length="217" mass="23584">MKTIAPSILASDLCDLAKHLPELEREAEWLHLDVMDGHYVPNITFGFPVLNSLRPKTKMFFDVHLMISRPERYFSRFAEAGSNQITFHPETASDIQAAIKAVQALGCKVGLAVNNNIGAETVFPFLSEIDLVLIMGTDAGFGGQSFNEKNLEKIKSVKEKILEENSPALISVDCGVNAQNGKRLLAAGAGILVAGSAVFKDGKPAENLRNLKKDFGV</sequence>
<dbReference type="EMBL" id="JAFGDB010000036">
    <property type="protein sequence ID" value="MBN2067250.1"/>
    <property type="molecule type" value="Genomic_DNA"/>
</dbReference>
<evidence type="ECO:0000256" key="7">
    <source>
        <dbReference type="ARBA" id="ARBA00013188"/>
    </source>
</evidence>
<name>A0A939CA09_9ARCH</name>
<feature type="active site" description="Proton donor" evidence="10 12">
    <location>
        <position position="173"/>
    </location>
</feature>
<keyword evidence="13" id="KW-0862">Zinc</keyword>
<keyword evidence="13" id="KW-0170">Cobalt</keyword>
<evidence type="ECO:0000256" key="13">
    <source>
        <dbReference type="PIRSR" id="PIRSR001461-2"/>
    </source>
</evidence>
<comment type="cofactor">
    <cofactor evidence="4">
        <name>Zn(2+)</name>
        <dbReference type="ChEBI" id="CHEBI:29105"/>
    </cofactor>
</comment>
<gene>
    <name evidence="10 15" type="primary">rpe</name>
    <name evidence="15" type="ORF">JW744_02170</name>
</gene>
<dbReference type="InterPro" id="IPR000056">
    <property type="entry name" value="Ribul_P_3_epim-like"/>
</dbReference>
<dbReference type="NCBIfam" id="TIGR01163">
    <property type="entry name" value="rpe"/>
    <property type="match status" value="1"/>
</dbReference>
<dbReference type="EC" id="5.1.3.1" evidence="7 10"/>
<evidence type="ECO:0000256" key="12">
    <source>
        <dbReference type="PIRSR" id="PIRSR001461-1"/>
    </source>
</evidence>
<feature type="active site" description="Proton acceptor" evidence="10 12">
    <location>
        <position position="33"/>
    </location>
</feature>
<feature type="binding site" evidence="10 13">
    <location>
        <position position="33"/>
    </location>
    <ligand>
        <name>a divalent metal cation</name>
        <dbReference type="ChEBI" id="CHEBI:60240"/>
    </ligand>
</feature>
<comment type="similarity">
    <text evidence="6 10 11">Belongs to the ribulose-phosphate 3-epimerase family.</text>
</comment>
<dbReference type="Gene3D" id="3.20.20.70">
    <property type="entry name" value="Aldolase class I"/>
    <property type="match status" value="1"/>
</dbReference>
<dbReference type="InterPro" id="IPR026019">
    <property type="entry name" value="Ribul_P_3_epim"/>
</dbReference>
<dbReference type="GO" id="GO:0005737">
    <property type="term" value="C:cytoplasm"/>
    <property type="evidence" value="ECO:0007669"/>
    <property type="project" value="UniProtKB-ARBA"/>
</dbReference>
<keyword evidence="9 10" id="KW-0413">Isomerase</keyword>
<reference evidence="15" key="1">
    <citation type="submission" date="2021-01" db="EMBL/GenBank/DDBJ databases">
        <title>Active Sulfur Cycling in an Early Earth Analoge.</title>
        <authorList>
            <person name="Hahn C.R."/>
            <person name="Youssef N.H."/>
            <person name="Elshahed M."/>
        </authorList>
    </citation>
    <scope>NUCLEOTIDE SEQUENCE</scope>
    <source>
        <strain evidence="15">Zod_Metabat.1151</strain>
    </source>
</reference>
<dbReference type="HAMAP" id="MF_02227">
    <property type="entry name" value="RPE"/>
    <property type="match status" value="1"/>
</dbReference>
<feature type="binding site" evidence="10 14">
    <location>
        <begin position="195"/>
        <end position="196"/>
    </location>
    <ligand>
        <name>substrate</name>
    </ligand>
</feature>
<dbReference type="FunFam" id="3.20.20.70:FF:000004">
    <property type="entry name" value="Ribulose-phosphate 3-epimerase"/>
    <property type="match status" value="1"/>
</dbReference>
<dbReference type="InterPro" id="IPR013785">
    <property type="entry name" value="Aldolase_TIM"/>
</dbReference>
<feature type="binding site" evidence="10 14">
    <location>
        <position position="7"/>
    </location>
    <ligand>
        <name>substrate</name>
    </ligand>
</feature>
<dbReference type="NCBIfam" id="NF004076">
    <property type="entry name" value="PRK05581.1-4"/>
    <property type="match status" value="1"/>
</dbReference>
<evidence type="ECO:0000256" key="2">
    <source>
        <dbReference type="ARBA" id="ARBA00001936"/>
    </source>
</evidence>
<comment type="cofactor">
    <cofactor evidence="5">
        <name>Fe(2+)</name>
        <dbReference type="ChEBI" id="CHEBI:29033"/>
    </cofactor>
</comment>
<evidence type="ECO:0000256" key="14">
    <source>
        <dbReference type="PIRSR" id="PIRSR001461-3"/>
    </source>
</evidence>
<comment type="function">
    <text evidence="10">Catalyzes the reversible epimerization of D-ribulose 5-phosphate to D-xylulose 5-phosphate.</text>
</comment>
<dbReference type="PANTHER" id="PTHR11749">
    <property type="entry name" value="RIBULOSE-5-PHOSPHATE-3-EPIMERASE"/>
    <property type="match status" value="1"/>
</dbReference>